<keyword evidence="5" id="KW-0269">Exonuclease</keyword>
<dbReference type="InterPro" id="IPR003583">
    <property type="entry name" value="Hlx-hairpin-Hlx_DNA-bd_motif"/>
</dbReference>
<evidence type="ECO:0000313" key="5">
    <source>
        <dbReference type="EMBL" id="AWV98645.1"/>
    </source>
</evidence>
<dbReference type="AlphaFoldDB" id="A0A2Z4GC81"/>
<dbReference type="GO" id="GO:0003677">
    <property type="term" value="F:DNA binding"/>
    <property type="evidence" value="ECO:0007669"/>
    <property type="project" value="InterPro"/>
</dbReference>
<dbReference type="InterPro" id="IPR050243">
    <property type="entry name" value="PHP_phosphatase"/>
</dbReference>
<dbReference type="Gene3D" id="1.10.150.110">
    <property type="entry name" value="DNA polymerase beta, N-terminal domain-like"/>
    <property type="match status" value="1"/>
</dbReference>
<dbReference type="Pfam" id="PF14520">
    <property type="entry name" value="HHH_5"/>
    <property type="match status" value="1"/>
</dbReference>
<dbReference type="GO" id="GO:0006281">
    <property type="term" value="P:DNA repair"/>
    <property type="evidence" value="ECO:0007669"/>
    <property type="project" value="InterPro"/>
</dbReference>
<dbReference type="Gene3D" id="3.20.20.140">
    <property type="entry name" value="Metal-dependent hydrolases"/>
    <property type="match status" value="1"/>
</dbReference>
<dbReference type="CDD" id="cd07436">
    <property type="entry name" value="PHP_PolX"/>
    <property type="match status" value="1"/>
</dbReference>
<dbReference type="GO" id="GO:0008270">
    <property type="term" value="F:zinc ion binding"/>
    <property type="evidence" value="ECO:0007669"/>
    <property type="project" value="TreeGrafter"/>
</dbReference>
<dbReference type="SUPFAM" id="SSF89550">
    <property type="entry name" value="PHP domain-like"/>
    <property type="match status" value="1"/>
</dbReference>
<dbReference type="InterPro" id="IPR022311">
    <property type="entry name" value="PolX-like"/>
</dbReference>
<dbReference type="EMBL" id="CP029480">
    <property type="protein sequence ID" value="AWV98645.1"/>
    <property type="molecule type" value="Genomic_DNA"/>
</dbReference>
<dbReference type="Pfam" id="PF14716">
    <property type="entry name" value="HHH_8"/>
    <property type="match status" value="1"/>
</dbReference>
<keyword evidence="2" id="KW-0235">DNA replication</keyword>
<protein>
    <submittedName>
        <fullName evidence="5">DNA polymerase/3'-5' exonuclease PolX</fullName>
    </submittedName>
</protein>
<dbReference type="Gene3D" id="1.10.150.20">
    <property type="entry name" value="5' to 3' exonuclease, C-terminal subdomain"/>
    <property type="match status" value="1"/>
</dbReference>
<dbReference type="Proteomes" id="UP000249873">
    <property type="component" value="Chromosome"/>
</dbReference>
<evidence type="ECO:0000259" key="3">
    <source>
        <dbReference type="SMART" id="SM00278"/>
    </source>
</evidence>
<dbReference type="InterPro" id="IPR047967">
    <property type="entry name" value="PolX_PHP"/>
</dbReference>
<dbReference type="PANTHER" id="PTHR36928">
    <property type="entry name" value="PHOSPHATASE YCDX-RELATED"/>
    <property type="match status" value="1"/>
</dbReference>
<keyword evidence="5" id="KW-0378">Hydrolase</keyword>
<sequence length="559" mass="62443">MSNKEISDVIELTSKLMTLHGEDETRAKIYGGTAFNLDRLEEDLSIMSEAELMKLRGVGKSMATNILQIVATGITTELQELINKTPEGVLEMFKVKGIGVKKIKTLWEELGIDNLNDLQIACESGKIAETKGFGQKTQEKILESLLFLRQQSGKLRMNQAAELSTVILTELSGVYNKVEEVGAIPRKLETIDALSFLVAGDITDKSKLPEGLVENMKVSSPFIWRGTYGENQILIEVQFEAVDTFEREKLICNASEDHLKVVLPEGQQNFYHYVKSNIFDTSEAYYAGFGSNYILPEMREGLSEFDWIKENSNDDLISWDALKGSLHNHSKYSDGKNTLKEMSEACRDLGLDYFGIADHSQTATYAGGLTAGRVVQQQSEIDEINAEMTPFKVLKGIESDILSDGGLDYESEILATFDYVVASVHANLDMNIEKATDRVLKAVENPYTTILGHPTGRLLLSRKGYPLDFKKVIDACAANKVIMEINASPYRLDIDWRWIPYCLEKGVMLSINPDAHKIEGFQDMHYGVAVARKAGLTKDMTFNAMSLDKLESFLKSRKA</sequence>
<evidence type="ECO:0000256" key="1">
    <source>
        <dbReference type="ARBA" id="ARBA00022634"/>
    </source>
</evidence>
<dbReference type="PIRSF" id="PIRSF005047">
    <property type="entry name" value="UCP005047_YshC"/>
    <property type="match status" value="1"/>
</dbReference>
<organism evidence="5 6">
    <name type="scientific">Arcticibacterium luteifluviistationis</name>
    <dbReference type="NCBI Taxonomy" id="1784714"/>
    <lineage>
        <taxon>Bacteria</taxon>
        <taxon>Pseudomonadati</taxon>
        <taxon>Bacteroidota</taxon>
        <taxon>Cytophagia</taxon>
        <taxon>Cytophagales</taxon>
        <taxon>Leadbetterellaceae</taxon>
        <taxon>Arcticibacterium</taxon>
    </lineage>
</organism>
<dbReference type="PANTHER" id="PTHR36928:SF1">
    <property type="entry name" value="PHOSPHATASE YCDX-RELATED"/>
    <property type="match status" value="1"/>
</dbReference>
<name>A0A2Z4GC81_9BACT</name>
<dbReference type="GO" id="GO:0004527">
    <property type="term" value="F:exonuclease activity"/>
    <property type="evidence" value="ECO:0007669"/>
    <property type="project" value="UniProtKB-KW"/>
</dbReference>
<dbReference type="GO" id="GO:0042578">
    <property type="term" value="F:phosphoric ester hydrolase activity"/>
    <property type="evidence" value="ECO:0007669"/>
    <property type="project" value="TreeGrafter"/>
</dbReference>
<feature type="domain" description="Helix-hairpin-helix DNA-binding motif class 1" evidence="3">
    <location>
        <begin position="125"/>
        <end position="144"/>
    </location>
</feature>
<gene>
    <name evidence="5" type="ORF">DJ013_10880</name>
</gene>
<dbReference type="SMART" id="SM00278">
    <property type="entry name" value="HhH1"/>
    <property type="match status" value="2"/>
</dbReference>
<accession>A0A2Z4GC81</accession>
<dbReference type="OrthoDB" id="9808747at2"/>
<evidence type="ECO:0000259" key="4">
    <source>
        <dbReference type="SMART" id="SM00481"/>
    </source>
</evidence>
<dbReference type="InterPro" id="IPR003141">
    <property type="entry name" value="Pol/His_phosphatase_N"/>
</dbReference>
<keyword evidence="5" id="KW-0540">Nuclease</keyword>
<evidence type="ECO:0000313" key="6">
    <source>
        <dbReference type="Proteomes" id="UP000249873"/>
    </source>
</evidence>
<dbReference type="KEGG" id="als:DJ013_10880"/>
<feature type="domain" description="Helix-hairpin-helix DNA-binding motif class 1" evidence="3">
    <location>
        <begin position="50"/>
        <end position="69"/>
    </location>
</feature>
<dbReference type="RefSeq" id="WP_111371838.1">
    <property type="nucleotide sequence ID" value="NZ_CP029480.1"/>
</dbReference>
<proteinExistence type="predicted"/>
<dbReference type="SMART" id="SM00481">
    <property type="entry name" value="POLIIIAc"/>
    <property type="match status" value="1"/>
</dbReference>
<dbReference type="InterPro" id="IPR004013">
    <property type="entry name" value="PHP_dom"/>
</dbReference>
<dbReference type="SUPFAM" id="SSF47802">
    <property type="entry name" value="DNA polymerase beta, N-terminal domain-like"/>
    <property type="match status" value="1"/>
</dbReference>
<keyword evidence="1" id="KW-0237">DNA synthesis</keyword>
<dbReference type="FunFam" id="3.20.20.140:FF:000047">
    <property type="entry name" value="PHP domain-containing protein"/>
    <property type="match status" value="1"/>
</dbReference>
<dbReference type="InterPro" id="IPR010996">
    <property type="entry name" value="HHH_MUS81"/>
</dbReference>
<dbReference type="InterPro" id="IPR016195">
    <property type="entry name" value="Pol/histidinol_Pase-like"/>
</dbReference>
<evidence type="ECO:0000256" key="2">
    <source>
        <dbReference type="ARBA" id="ARBA00022705"/>
    </source>
</evidence>
<dbReference type="GO" id="GO:0071897">
    <property type="term" value="P:DNA biosynthetic process"/>
    <property type="evidence" value="ECO:0007669"/>
    <property type="project" value="UniProtKB-KW"/>
</dbReference>
<dbReference type="Pfam" id="PF02811">
    <property type="entry name" value="PHP"/>
    <property type="match status" value="1"/>
</dbReference>
<keyword evidence="6" id="KW-1185">Reference proteome</keyword>
<dbReference type="GO" id="GO:0005829">
    <property type="term" value="C:cytosol"/>
    <property type="evidence" value="ECO:0007669"/>
    <property type="project" value="TreeGrafter"/>
</dbReference>
<feature type="domain" description="Polymerase/histidinol phosphatase N-terminal" evidence="4">
    <location>
        <begin position="324"/>
        <end position="403"/>
    </location>
</feature>
<dbReference type="InterPro" id="IPR027421">
    <property type="entry name" value="DNA_pol_lamdba_lyase_dom_sf"/>
</dbReference>
<reference evidence="5 6" key="1">
    <citation type="submission" date="2018-05" db="EMBL/GenBank/DDBJ databases">
        <title>Complete genome sequence of Arcticibacterium luteifluviistationis SM1504T, a cytophagaceae bacterium isolated from Arctic surface seawater.</title>
        <authorList>
            <person name="Li Y."/>
            <person name="Qin Q.-L."/>
        </authorList>
    </citation>
    <scope>NUCLEOTIDE SEQUENCE [LARGE SCALE GENOMIC DNA]</scope>
    <source>
        <strain evidence="5 6">SM1504</strain>
    </source>
</reference>